<dbReference type="EC" id="1.-.-.-" evidence="4"/>
<dbReference type="InterPro" id="IPR036291">
    <property type="entry name" value="NAD(P)-bd_dom_sf"/>
</dbReference>
<dbReference type="InterPro" id="IPR002347">
    <property type="entry name" value="SDR_fam"/>
</dbReference>
<dbReference type="Pfam" id="PF00106">
    <property type="entry name" value="adh_short"/>
    <property type="match status" value="1"/>
</dbReference>
<proteinExistence type="inferred from homology"/>
<evidence type="ECO:0000256" key="3">
    <source>
        <dbReference type="RuleBase" id="RU000363"/>
    </source>
</evidence>
<dbReference type="FunFam" id="3.40.50.720:FF:000240">
    <property type="entry name" value="SDR family oxidoreductase"/>
    <property type="match status" value="1"/>
</dbReference>
<dbReference type="OrthoDB" id="9803333at2"/>
<dbReference type="Proteomes" id="UP000032431">
    <property type="component" value="Chromosome I"/>
</dbReference>
<comment type="similarity">
    <text evidence="1 3">Belongs to the short-chain dehydrogenases/reductases (SDR) family.</text>
</comment>
<dbReference type="PROSITE" id="PS00061">
    <property type="entry name" value="ADH_SHORT"/>
    <property type="match status" value="1"/>
</dbReference>
<dbReference type="KEGG" id="ccel:CCDG5_1985"/>
<dbReference type="NCBIfam" id="NF006132">
    <property type="entry name" value="PRK08277.1"/>
    <property type="match status" value="1"/>
</dbReference>
<dbReference type="PANTHER" id="PTHR42760:SF115">
    <property type="entry name" value="3-OXOACYL-[ACYL-CARRIER-PROTEIN] REDUCTASE FABG"/>
    <property type="match status" value="1"/>
</dbReference>
<protein>
    <submittedName>
        <fullName evidence="4">Putative oxidoreductase UxuB</fullName>
        <ecNumber evidence="4">1.-.-.-</ecNumber>
    </submittedName>
</protein>
<dbReference type="EMBL" id="LM995447">
    <property type="protein sequence ID" value="CDZ25077.1"/>
    <property type="molecule type" value="Genomic_DNA"/>
</dbReference>
<gene>
    <name evidence="4" type="primary">uxuB</name>
    <name evidence="4" type="ORF">CCDG5_1985</name>
</gene>
<evidence type="ECO:0000256" key="1">
    <source>
        <dbReference type="ARBA" id="ARBA00006484"/>
    </source>
</evidence>
<dbReference type="InterPro" id="IPR020904">
    <property type="entry name" value="Sc_DH/Rdtase_CS"/>
</dbReference>
<accession>A0A078KRD8</accession>
<organism evidence="4 5">
    <name type="scientific">[Clostridium] cellulosi</name>
    <dbReference type="NCBI Taxonomy" id="29343"/>
    <lineage>
        <taxon>Bacteria</taxon>
        <taxon>Bacillati</taxon>
        <taxon>Bacillota</taxon>
        <taxon>Clostridia</taxon>
        <taxon>Eubacteriales</taxon>
        <taxon>Oscillospiraceae</taxon>
        <taxon>Oscillospiraceae incertae sedis</taxon>
    </lineage>
</organism>
<dbReference type="PRINTS" id="PR00081">
    <property type="entry name" value="GDHRDH"/>
</dbReference>
<evidence type="ECO:0000256" key="2">
    <source>
        <dbReference type="ARBA" id="ARBA00023002"/>
    </source>
</evidence>
<dbReference type="GO" id="GO:0016616">
    <property type="term" value="F:oxidoreductase activity, acting on the CH-OH group of donors, NAD or NADP as acceptor"/>
    <property type="evidence" value="ECO:0007669"/>
    <property type="project" value="TreeGrafter"/>
</dbReference>
<name>A0A078KRD8_9FIRM</name>
<keyword evidence="5" id="KW-1185">Reference proteome</keyword>
<sequence>MRENLKGRVAVITGGSGVLCSRFAKELAKVGVKVAILGLVQEECDQVAQEIKNDGGEAIGIACNVMDKASMEAAEAKVSEVYGPCNILINGAGGNSPRGTTTKEVLSFDDLKNKSAGNYTFFDIPAKDLESVFSLNCTGTMLTTQIFAPKMVGREGAVILNISSMNAYRPLTKIPAYSAAKAAVSNFTQWLAVYLADVGIRVNAIAPGFFETAQNAKLLRNPDGSLTERSHKILNHTPMKRFGKPEDLIGTLMYLCDEQESGFVTGVVIPVDGGFSAYSGV</sequence>
<dbReference type="SUPFAM" id="SSF51735">
    <property type="entry name" value="NAD(P)-binding Rossmann-fold domains"/>
    <property type="match status" value="1"/>
</dbReference>
<dbReference type="PATRIC" id="fig|29343.3.peg.2088"/>
<reference evidence="5" key="1">
    <citation type="submission" date="2014-07" db="EMBL/GenBank/DDBJ databases">
        <authorList>
            <person name="Wibberg D."/>
        </authorList>
    </citation>
    <scope>NUCLEOTIDE SEQUENCE [LARGE SCALE GENOMIC DNA]</scope>
    <source>
        <strain evidence="5">DG5</strain>
    </source>
</reference>
<dbReference type="CDD" id="cd08935">
    <property type="entry name" value="mannonate_red_SDR_c"/>
    <property type="match status" value="1"/>
</dbReference>
<evidence type="ECO:0000313" key="4">
    <source>
        <dbReference type="EMBL" id="CDZ25077.1"/>
    </source>
</evidence>
<dbReference type="GO" id="GO:0005975">
    <property type="term" value="P:carbohydrate metabolic process"/>
    <property type="evidence" value="ECO:0007669"/>
    <property type="project" value="UniProtKB-ARBA"/>
</dbReference>
<dbReference type="Gene3D" id="3.40.50.720">
    <property type="entry name" value="NAD(P)-binding Rossmann-like Domain"/>
    <property type="match status" value="1"/>
</dbReference>
<dbReference type="HOGENOM" id="CLU_010194_1_1_9"/>
<dbReference type="STRING" id="29343.CCDG5_1985"/>
<dbReference type="AlphaFoldDB" id="A0A078KRD8"/>
<keyword evidence="2 4" id="KW-0560">Oxidoreductase</keyword>
<dbReference type="PRINTS" id="PR00080">
    <property type="entry name" value="SDRFAMILY"/>
</dbReference>
<dbReference type="PANTHER" id="PTHR42760">
    <property type="entry name" value="SHORT-CHAIN DEHYDROGENASES/REDUCTASES FAMILY MEMBER"/>
    <property type="match status" value="1"/>
</dbReference>
<evidence type="ECO:0000313" key="5">
    <source>
        <dbReference type="Proteomes" id="UP000032431"/>
    </source>
</evidence>